<organism evidence="14 15">
    <name type="scientific">Vagococcus coleopterorum</name>
    <dbReference type="NCBI Taxonomy" id="2714946"/>
    <lineage>
        <taxon>Bacteria</taxon>
        <taxon>Bacillati</taxon>
        <taxon>Bacillota</taxon>
        <taxon>Bacilli</taxon>
        <taxon>Lactobacillales</taxon>
        <taxon>Enterococcaceae</taxon>
        <taxon>Vagococcus</taxon>
    </lineage>
</organism>
<keyword evidence="5 12" id="KW-0813">Transport</keyword>
<dbReference type="GO" id="GO:0006817">
    <property type="term" value="P:phosphate ion transport"/>
    <property type="evidence" value="ECO:0007669"/>
    <property type="project" value="UniProtKB-UniRule"/>
</dbReference>
<evidence type="ECO:0000256" key="6">
    <source>
        <dbReference type="ARBA" id="ARBA00022475"/>
    </source>
</evidence>
<evidence type="ECO:0000256" key="3">
    <source>
        <dbReference type="ARBA" id="ARBA00008725"/>
    </source>
</evidence>
<dbReference type="RefSeq" id="WP_166007860.1">
    <property type="nucleotide sequence ID" value="NZ_CP049886.1"/>
</dbReference>
<keyword evidence="9" id="KW-0472">Membrane</keyword>
<comment type="subcellular location">
    <subcellularLocation>
        <location evidence="2 12">Cell membrane</location>
        <topology evidence="2 12">Lipid-anchor</topology>
    </subcellularLocation>
</comment>
<feature type="signal peptide" evidence="12">
    <location>
        <begin position="1"/>
        <end position="22"/>
    </location>
</feature>
<dbReference type="Gene3D" id="3.40.190.10">
    <property type="entry name" value="Periplasmic binding protein-like II"/>
    <property type="match status" value="2"/>
</dbReference>
<keyword evidence="7 12" id="KW-0592">Phosphate transport</keyword>
<dbReference type="AlphaFoldDB" id="A0A6G8AN14"/>
<evidence type="ECO:0000313" key="14">
    <source>
        <dbReference type="EMBL" id="QIL46471.1"/>
    </source>
</evidence>
<evidence type="ECO:0000256" key="9">
    <source>
        <dbReference type="ARBA" id="ARBA00023136"/>
    </source>
</evidence>
<dbReference type="InterPro" id="IPR024370">
    <property type="entry name" value="PBP_domain"/>
</dbReference>
<evidence type="ECO:0000256" key="7">
    <source>
        <dbReference type="ARBA" id="ARBA00022592"/>
    </source>
</evidence>
<evidence type="ECO:0000313" key="15">
    <source>
        <dbReference type="Proteomes" id="UP000500890"/>
    </source>
</evidence>
<evidence type="ECO:0000256" key="2">
    <source>
        <dbReference type="ARBA" id="ARBA00004193"/>
    </source>
</evidence>
<dbReference type="PANTHER" id="PTHR30570:SF4">
    <property type="entry name" value="PHOSPHATE-BINDING PROTEIN PSTS 1"/>
    <property type="match status" value="1"/>
</dbReference>
<dbReference type="PANTHER" id="PTHR30570">
    <property type="entry name" value="PERIPLASMIC PHOSPHATE BINDING COMPONENT OF PHOSPHATE ABC TRANSPORTER"/>
    <property type="match status" value="1"/>
</dbReference>
<evidence type="ECO:0000256" key="5">
    <source>
        <dbReference type="ARBA" id="ARBA00022448"/>
    </source>
</evidence>
<dbReference type="SUPFAM" id="SSF53850">
    <property type="entry name" value="Periplasmic binding protein-like II"/>
    <property type="match status" value="1"/>
</dbReference>
<dbReference type="KEGG" id="vah:G7081_05000"/>
<keyword evidence="15" id="KW-1185">Reference proteome</keyword>
<name>A0A6G8AN14_9ENTE</name>
<dbReference type="InterPro" id="IPR050811">
    <property type="entry name" value="Phosphate_ABC_transporter"/>
</dbReference>
<comment type="subunit">
    <text evidence="4 12">The complex is composed of two ATP-binding proteins (PstB), two transmembrane proteins (PstC and PstA) and a solute-binding protein (PstS).</text>
</comment>
<dbReference type="Pfam" id="PF12849">
    <property type="entry name" value="PBP_like_2"/>
    <property type="match status" value="1"/>
</dbReference>
<dbReference type="InterPro" id="IPR011862">
    <property type="entry name" value="Phos-bd"/>
</dbReference>
<protein>
    <recommendedName>
        <fullName evidence="12">Phosphate-binding protein</fullName>
    </recommendedName>
</protein>
<evidence type="ECO:0000256" key="11">
    <source>
        <dbReference type="ARBA" id="ARBA00023288"/>
    </source>
</evidence>
<evidence type="ECO:0000256" key="4">
    <source>
        <dbReference type="ARBA" id="ARBA00011529"/>
    </source>
</evidence>
<reference evidence="14 15" key="1">
    <citation type="submission" date="2020-03" db="EMBL/GenBank/DDBJ databases">
        <title>Vagococcus sp. nov., isolated from beetles.</title>
        <authorList>
            <person name="Hyun D.-W."/>
            <person name="Bae J.-W."/>
        </authorList>
    </citation>
    <scope>NUCLEOTIDE SEQUENCE [LARGE SCALE GENOMIC DNA]</scope>
    <source>
        <strain evidence="14 15">HDW17A</strain>
    </source>
</reference>
<dbReference type="Proteomes" id="UP000500890">
    <property type="component" value="Chromosome"/>
</dbReference>
<comment type="function">
    <text evidence="1">Part of the ABC transporter complex PstSACB involved in phosphate import.</text>
</comment>
<keyword evidence="10 12" id="KW-0564">Palmitate</keyword>
<dbReference type="PROSITE" id="PS51257">
    <property type="entry name" value="PROKAR_LIPOPROTEIN"/>
    <property type="match status" value="1"/>
</dbReference>
<evidence type="ECO:0000256" key="12">
    <source>
        <dbReference type="RuleBase" id="RU367119"/>
    </source>
</evidence>
<evidence type="ECO:0000256" key="1">
    <source>
        <dbReference type="ARBA" id="ARBA00002841"/>
    </source>
</evidence>
<keyword evidence="11 12" id="KW-0449">Lipoprotein</keyword>
<gene>
    <name evidence="14" type="primary">pstS</name>
    <name evidence="14" type="ORF">G7081_05000</name>
</gene>
<comment type="function">
    <text evidence="12">Involved in the system for phosphate transport across the cytoplasmic membrane.</text>
</comment>
<feature type="domain" description="PBP" evidence="13">
    <location>
        <begin position="22"/>
        <end position="247"/>
    </location>
</feature>
<feature type="chain" id="PRO_5039747737" description="Phosphate-binding protein" evidence="12">
    <location>
        <begin position="23"/>
        <end position="286"/>
    </location>
</feature>
<comment type="similarity">
    <text evidence="3 12">Belongs to the PstS family.</text>
</comment>
<dbReference type="EMBL" id="CP049886">
    <property type="protein sequence ID" value="QIL46471.1"/>
    <property type="molecule type" value="Genomic_DNA"/>
</dbReference>
<evidence type="ECO:0000259" key="13">
    <source>
        <dbReference type="Pfam" id="PF12849"/>
    </source>
</evidence>
<dbReference type="GO" id="GO:0042301">
    <property type="term" value="F:phosphate ion binding"/>
    <property type="evidence" value="ECO:0007669"/>
    <property type="project" value="UniProtKB-UniRule"/>
</dbReference>
<sequence>MKKFGLLLASVFLLTGCGAKLASTTAVGSTALQPLVEAGAHDFMQQHKGRVVNVQGGGSGTGLSQVQAGAVEIGNSDVFADEKKGIKAEQLVDYKVAVIGIAPVVNPNVGVTDISKSDLKGLFSGEITNWKDLGGKDLPVIVINRSEGSGTRLNFEKYGLDNIAVKPSQEQEANGMTREIVSQTPGAVSYMALPYIDQSVRALAIEGVEASVETIATNQWSIWSYEHMYTQLEVDELTQEFIDHMMSHDIQEKVFKKLGYIPIANMKVERDSLGEVTEVKGGETSE</sequence>
<dbReference type="GO" id="GO:0005886">
    <property type="term" value="C:plasma membrane"/>
    <property type="evidence" value="ECO:0007669"/>
    <property type="project" value="UniProtKB-SubCell"/>
</dbReference>
<evidence type="ECO:0000256" key="8">
    <source>
        <dbReference type="ARBA" id="ARBA00022729"/>
    </source>
</evidence>
<keyword evidence="6 12" id="KW-1003">Cell membrane</keyword>
<dbReference type="CDD" id="cd13653">
    <property type="entry name" value="PBP2_phosphate_like_1"/>
    <property type="match status" value="1"/>
</dbReference>
<evidence type="ECO:0000256" key="10">
    <source>
        <dbReference type="ARBA" id="ARBA00023139"/>
    </source>
</evidence>
<proteinExistence type="inferred from homology"/>
<accession>A0A6G8AN14</accession>
<keyword evidence="8 12" id="KW-0732">Signal</keyword>
<dbReference type="NCBIfam" id="TIGR02136">
    <property type="entry name" value="ptsS_2"/>
    <property type="match status" value="1"/>
</dbReference>